<accession>A0A3D9SWW6</accession>
<protein>
    <recommendedName>
        <fullName evidence="3">Nitroreductase family protein</fullName>
    </recommendedName>
</protein>
<sequence>MRRSTEHLVVGATMIPAIHDVPAWRFQVVPQGIEVVADPARFRPSHDPCGRDLRIKCGAALMNLRLAAAQLGRDVVVRPAPDQERPALLATVRLARRRRVSRSERLLYAASLRPAPWRRPAGERPPSLREANELAGAARLEGAALVGLPMKGVNAALLVTSGDGPADWLRAGQALQRILLSCAVLGVPASVEHEAAEIRGPGGVLDHGDVPQALLSFGVSVDPVRQIDRERDRDGDPHRVG</sequence>
<proteinExistence type="predicted"/>
<dbReference type="Gene3D" id="3.40.109.10">
    <property type="entry name" value="NADH Oxidase"/>
    <property type="match status" value="1"/>
</dbReference>
<dbReference type="RefSeq" id="WP_116025277.1">
    <property type="nucleotide sequence ID" value="NZ_QTTT01000001.1"/>
</dbReference>
<evidence type="ECO:0000313" key="1">
    <source>
        <dbReference type="EMBL" id="REF00078.1"/>
    </source>
</evidence>
<dbReference type="AlphaFoldDB" id="A0A3D9SWW6"/>
<comment type="caution">
    <text evidence="1">The sequence shown here is derived from an EMBL/GenBank/DDBJ whole genome shotgun (WGS) entry which is preliminary data.</text>
</comment>
<dbReference type="InterPro" id="IPR000415">
    <property type="entry name" value="Nitroreductase-like"/>
</dbReference>
<dbReference type="OrthoDB" id="3473025at2"/>
<organism evidence="1 2">
    <name type="scientific">Thermomonospora umbrina</name>
    <dbReference type="NCBI Taxonomy" id="111806"/>
    <lineage>
        <taxon>Bacteria</taxon>
        <taxon>Bacillati</taxon>
        <taxon>Actinomycetota</taxon>
        <taxon>Actinomycetes</taxon>
        <taxon>Streptosporangiales</taxon>
        <taxon>Thermomonosporaceae</taxon>
        <taxon>Thermomonospora</taxon>
    </lineage>
</organism>
<dbReference type="EMBL" id="QTTT01000001">
    <property type="protein sequence ID" value="REF00078.1"/>
    <property type="molecule type" value="Genomic_DNA"/>
</dbReference>
<evidence type="ECO:0008006" key="3">
    <source>
        <dbReference type="Google" id="ProtNLM"/>
    </source>
</evidence>
<dbReference type="Proteomes" id="UP000256661">
    <property type="component" value="Unassembled WGS sequence"/>
</dbReference>
<dbReference type="GO" id="GO:0016491">
    <property type="term" value="F:oxidoreductase activity"/>
    <property type="evidence" value="ECO:0007669"/>
    <property type="project" value="InterPro"/>
</dbReference>
<reference evidence="1 2" key="1">
    <citation type="submission" date="2018-08" db="EMBL/GenBank/DDBJ databases">
        <title>Sequencing the genomes of 1000 actinobacteria strains.</title>
        <authorList>
            <person name="Klenk H.-P."/>
        </authorList>
    </citation>
    <scope>NUCLEOTIDE SEQUENCE [LARGE SCALE GENOMIC DNA]</scope>
    <source>
        <strain evidence="1 2">DSM 43927</strain>
    </source>
</reference>
<name>A0A3D9SWW6_9ACTN</name>
<evidence type="ECO:0000313" key="2">
    <source>
        <dbReference type="Proteomes" id="UP000256661"/>
    </source>
</evidence>
<keyword evidence="2" id="KW-1185">Reference proteome</keyword>
<gene>
    <name evidence="1" type="ORF">DFJ69_5601</name>
</gene>